<keyword evidence="3 11" id="KW-0533">Nickel</keyword>
<comment type="catalytic activity">
    <reaction evidence="11">
        <text>1,2-dihydroxy-5-(methylsulfanyl)pent-1-en-3-one + O2 = 3-(methylsulfanyl)propanoate + CO + formate + 2 H(+)</text>
        <dbReference type="Rhea" id="RHEA:14161"/>
        <dbReference type="ChEBI" id="CHEBI:15378"/>
        <dbReference type="ChEBI" id="CHEBI:15379"/>
        <dbReference type="ChEBI" id="CHEBI:15740"/>
        <dbReference type="ChEBI" id="CHEBI:17245"/>
        <dbReference type="ChEBI" id="CHEBI:49016"/>
        <dbReference type="ChEBI" id="CHEBI:49252"/>
        <dbReference type="EC" id="1.13.11.53"/>
    </reaction>
</comment>
<dbReference type="Gene3D" id="2.60.120.10">
    <property type="entry name" value="Jelly Rolls"/>
    <property type="match status" value="1"/>
</dbReference>
<dbReference type="HAMAP" id="MF_03154">
    <property type="entry name" value="Salvage_MtnD_euk"/>
    <property type="match status" value="1"/>
</dbReference>
<dbReference type="InterPro" id="IPR011051">
    <property type="entry name" value="RmlC_Cupin_sf"/>
</dbReference>
<dbReference type="PANTHER" id="PTHR23418:SF0">
    <property type="entry name" value="ACIREDUCTONE DIOXYGENASE"/>
    <property type="match status" value="1"/>
</dbReference>
<dbReference type="GO" id="GO:0005634">
    <property type="term" value="C:nucleus"/>
    <property type="evidence" value="ECO:0007669"/>
    <property type="project" value="UniProtKB-SubCell"/>
</dbReference>
<feature type="binding site" evidence="11">
    <location>
        <position position="94"/>
    </location>
    <ligand>
        <name>Fe(2+)</name>
        <dbReference type="ChEBI" id="CHEBI:29033"/>
        <note>for iron-dependent acireductone dioxygenase activity</note>
    </ligand>
</feature>
<dbReference type="Pfam" id="PF06110">
    <property type="entry name" value="TXD17-like_Trx"/>
    <property type="match status" value="1"/>
</dbReference>
<evidence type="ECO:0000256" key="4">
    <source>
        <dbReference type="ARBA" id="ARBA00022605"/>
    </source>
</evidence>
<keyword evidence="4 11" id="KW-0028">Amino-acid biosynthesis</keyword>
<keyword evidence="5 11" id="KW-0479">Metal-binding</keyword>
<feature type="binding site" evidence="11">
    <location>
        <position position="137"/>
    </location>
    <ligand>
        <name>Fe(2+)</name>
        <dbReference type="ChEBI" id="CHEBI:29033"/>
        <note>for iron-dependent acireductone dioxygenase activity</note>
    </ligand>
</feature>
<feature type="binding site" evidence="11">
    <location>
        <position position="92"/>
    </location>
    <ligand>
        <name>Ni(2+)</name>
        <dbReference type="ChEBI" id="CHEBI:49786"/>
        <note>for nickel-dependent acireductone dioxygenase activity</note>
    </ligand>
</feature>
<proteinExistence type="inferred from homology"/>
<evidence type="ECO:0000313" key="14">
    <source>
        <dbReference type="Proteomes" id="UP000515908"/>
    </source>
</evidence>
<evidence type="ECO:0000256" key="7">
    <source>
        <dbReference type="ARBA" id="ARBA00023002"/>
    </source>
</evidence>
<dbReference type="GO" id="GO:0010309">
    <property type="term" value="F:acireductone dioxygenase [iron(II)-requiring] activity"/>
    <property type="evidence" value="ECO:0007669"/>
    <property type="project" value="UniProtKB-UniRule"/>
</dbReference>
<comment type="catalytic activity">
    <reaction evidence="1 11">
        <text>1,2-dihydroxy-5-(methylsulfanyl)pent-1-en-3-one + O2 = 4-methylsulfanyl-2-oxobutanoate + formate + 2 H(+)</text>
        <dbReference type="Rhea" id="RHEA:24504"/>
        <dbReference type="ChEBI" id="CHEBI:15378"/>
        <dbReference type="ChEBI" id="CHEBI:15379"/>
        <dbReference type="ChEBI" id="CHEBI:15740"/>
        <dbReference type="ChEBI" id="CHEBI:16723"/>
        <dbReference type="ChEBI" id="CHEBI:49252"/>
        <dbReference type="EC" id="1.13.11.54"/>
    </reaction>
</comment>
<evidence type="ECO:0000256" key="6">
    <source>
        <dbReference type="ARBA" id="ARBA00022964"/>
    </source>
</evidence>
<evidence type="ECO:0000259" key="12">
    <source>
        <dbReference type="Pfam" id="PF06110"/>
    </source>
</evidence>
<protein>
    <recommendedName>
        <fullName evidence="11">Acireductone dioxygenase</fullName>
    </recommendedName>
    <alternativeName>
        <fullName evidence="11">Acireductone dioxygenase (Fe(2+)-requiring)</fullName>
        <shortName evidence="11">ARD'</shortName>
        <shortName evidence="11">Fe-ARD</shortName>
        <ecNumber evidence="11">1.13.11.54</ecNumber>
    </alternativeName>
    <alternativeName>
        <fullName evidence="11">Acireductone dioxygenase (Ni(2+)-requiring)</fullName>
        <shortName evidence="11">ARD</shortName>
        <shortName evidence="11">Ni-ARD</shortName>
        <ecNumber evidence="11">1.13.11.53</ecNumber>
    </alternativeName>
</protein>
<keyword evidence="8 11" id="KW-0408">Iron</keyword>
<dbReference type="VEuPathDB" id="TriTrypDB:ADEAN_000537400"/>
<keyword evidence="6 11" id="KW-0223">Dioxygenase</keyword>
<dbReference type="Gene3D" id="3.40.30.10">
    <property type="entry name" value="Glutaredoxin"/>
    <property type="match status" value="1"/>
</dbReference>
<comment type="subcellular location">
    <subcellularLocation>
        <location evidence="11">Cytoplasm</location>
    </subcellularLocation>
    <subcellularLocation>
        <location evidence="11">Nucleus</location>
    </subcellularLocation>
</comment>
<comment type="cofactor">
    <cofactor evidence="11">
        <name>Fe(2+)</name>
        <dbReference type="ChEBI" id="CHEBI:29033"/>
    </cofactor>
    <cofactor evidence="11">
        <name>Ni(2+)</name>
        <dbReference type="ChEBI" id="CHEBI:49786"/>
    </cofactor>
    <text evidence="11">Binds either 1 Fe or Ni cation per monomer. Iron-binding promotes an acireductone dioxygenase reaction producing 2-keto-4-methylthiobutyrate, while nickel-binding promotes an acireductone dioxygenase reaction producing 3-(methylsulfanyl)propanoate.</text>
</comment>
<dbReference type="OrthoDB" id="1867259at2759"/>
<feature type="binding site" evidence="11">
    <location>
        <position position="92"/>
    </location>
    <ligand>
        <name>Fe(2+)</name>
        <dbReference type="ChEBI" id="CHEBI:29033"/>
        <note>for iron-dependent acireductone dioxygenase activity</note>
    </ligand>
</feature>
<feature type="binding site" evidence="11">
    <location>
        <position position="98"/>
    </location>
    <ligand>
        <name>Ni(2+)</name>
        <dbReference type="ChEBI" id="CHEBI:49786"/>
        <note>for nickel-dependent acireductone dioxygenase activity</note>
    </ligand>
</feature>
<name>A0A7G2CDG9_9TRYP</name>
<gene>
    <name evidence="13" type="ORF">ADEAN_000537400</name>
</gene>
<comment type="similarity">
    <text evidence="11">Belongs to the acireductone dioxygenase (ARD) family.</text>
</comment>
<reference evidence="13 14" key="1">
    <citation type="submission" date="2020-08" db="EMBL/GenBank/DDBJ databases">
        <authorList>
            <person name="Newling K."/>
            <person name="Davey J."/>
            <person name="Forrester S."/>
        </authorList>
    </citation>
    <scope>NUCLEOTIDE SEQUENCE [LARGE SCALE GENOMIC DNA]</scope>
    <source>
        <strain evidence="14">Crithidia deanei Carvalho (ATCC PRA-265)</strain>
    </source>
</reference>
<evidence type="ECO:0000256" key="11">
    <source>
        <dbReference type="HAMAP-Rule" id="MF_03154"/>
    </source>
</evidence>
<dbReference type="InterPro" id="IPR036249">
    <property type="entry name" value="Thioredoxin-like_sf"/>
</dbReference>
<keyword evidence="9 11" id="KW-0486">Methionine biosynthesis</keyword>
<feature type="binding site" evidence="11">
    <location>
        <position position="94"/>
    </location>
    <ligand>
        <name>Ni(2+)</name>
        <dbReference type="ChEBI" id="CHEBI:49786"/>
        <note>for nickel-dependent acireductone dioxygenase activity</note>
    </ligand>
</feature>
<sequence>MSDCWYIPEKVEDPRAENRLTPNVPGSYEKLAEVNVFYKRYDPNEISDDVEAFITPFLKHINYQHFDVVNLNPSVLGEEKFDSLASQHFEEHLHEDDEVRLVIGGTGYFDIRSKEDKWIRVLVGPGDAVVVPAGIYHRFTTTPEKNIRTVRLFKTNPRWLAVPRGPKAEETEARKQFLKNISSPRETVCGTANAYDNNVFTFRFPLEMDNELNKVMAHYATTHKGDQPLVAIVFVMGSVDPLTGKSWCPPCAEAKPVVNQAVDRLRHKYGAGNTLYIELPVERPAYLGNPSFFYRKHPFLQIQSVPTVIVSHLKRSTAPTSPWYELLEEKLRTLEPEVNAIASS</sequence>
<evidence type="ECO:0000256" key="5">
    <source>
        <dbReference type="ARBA" id="ARBA00022723"/>
    </source>
</evidence>
<keyword evidence="2 11" id="KW-0963">Cytoplasm</keyword>
<comment type="pathway">
    <text evidence="11">Amino-acid biosynthesis; L-methionine biosynthesis via salvage pathway; L-methionine from S-methyl-5-thio-alpha-D-ribose 1-phosphate: step 5/6.</text>
</comment>
<dbReference type="GO" id="GO:0016151">
    <property type="term" value="F:nickel cation binding"/>
    <property type="evidence" value="ECO:0007669"/>
    <property type="project" value="UniProtKB-UniRule"/>
</dbReference>
<dbReference type="InterPro" id="IPR027496">
    <property type="entry name" value="ARD_euk"/>
</dbReference>
<dbReference type="AlphaFoldDB" id="A0A7G2CDG9"/>
<dbReference type="InterPro" id="IPR010357">
    <property type="entry name" value="TXNDC17_dom"/>
</dbReference>
<feature type="binding site" evidence="11">
    <location>
        <position position="137"/>
    </location>
    <ligand>
        <name>Ni(2+)</name>
        <dbReference type="ChEBI" id="CHEBI:49786"/>
        <note>for nickel-dependent acireductone dioxygenase activity</note>
    </ligand>
</feature>
<evidence type="ECO:0000256" key="8">
    <source>
        <dbReference type="ARBA" id="ARBA00023004"/>
    </source>
</evidence>
<dbReference type="EMBL" id="LR877154">
    <property type="protein sequence ID" value="CAD2217888.1"/>
    <property type="molecule type" value="Genomic_DNA"/>
</dbReference>
<keyword evidence="14" id="KW-1185">Reference proteome</keyword>
<evidence type="ECO:0000313" key="13">
    <source>
        <dbReference type="EMBL" id="CAD2217888.1"/>
    </source>
</evidence>
<organism evidence="13 14">
    <name type="scientific">Angomonas deanei</name>
    <dbReference type="NCBI Taxonomy" id="59799"/>
    <lineage>
        <taxon>Eukaryota</taxon>
        <taxon>Discoba</taxon>
        <taxon>Euglenozoa</taxon>
        <taxon>Kinetoplastea</taxon>
        <taxon>Metakinetoplastina</taxon>
        <taxon>Trypanosomatida</taxon>
        <taxon>Trypanosomatidae</taxon>
        <taxon>Strigomonadinae</taxon>
        <taxon>Angomonas</taxon>
    </lineage>
</organism>
<dbReference type="GO" id="GO:0010308">
    <property type="term" value="F:acireductone dioxygenase (Ni2+-requiring) activity"/>
    <property type="evidence" value="ECO:0007669"/>
    <property type="project" value="UniProtKB-UniRule"/>
</dbReference>
<dbReference type="EC" id="1.13.11.54" evidence="11"/>
<evidence type="ECO:0000256" key="9">
    <source>
        <dbReference type="ARBA" id="ARBA00023167"/>
    </source>
</evidence>
<dbReference type="UniPathway" id="UPA00904">
    <property type="reaction ID" value="UER00878"/>
</dbReference>
<dbReference type="FunFam" id="2.60.120.10:FF:000099">
    <property type="entry name" value="1,2-dihydroxy-3-keto-5-methylthiopentene dioxygenase"/>
    <property type="match status" value="1"/>
</dbReference>
<feature type="binding site" evidence="11">
    <location>
        <position position="98"/>
    </location>
    <ligand>
        <name>Fe(2+)</name>
        <dbReference type="ChEBI" id="CHEBI:29033"/>
        <note>for iron-dependent acireductone dioxygenase activity</note>
    </ligand>
</feature>
<keyword evidence="10 11" id="KW-0539">Nucleus</keyword>
<dbReference type="InterPro" id="IPR014710">
    <property type="entry name" value="RmlC-like_jellyroll"/>
</dbReference>
<dbReference type="CDD" id="cd02232">
    <property type="entry name" value="cupin_ARD"/>
    <property type="match status" value="1"/>
</dbReference>
<dbReference type="InterPro" id="IPR004313">
    <property type="entry name" value="ARD"/>
</dbReference>
<feature type="domain" description="Thioredoxin" evidence="12">
    <location>
        <begin position="224"/>
        <end position="309"/>
    </location>
</feature>
<dbReference type="GO" id="GO:0019509">
    <property type="term" value="P:L-methionine salvage from methylthioadenosine"/>
    <property type="evidence" value="ECO:0007669"/>
    <property type="project" value="UniProtKB-UniRule"/>
</dbReference>
<dbReference type="Proteomes" id="UP000515908">
    <property type="component" value="Chromosome 10"/>
</dbReference>
<evidence type="ECO:0000256" key="3">
    <source>
        <dbReference type="ARBA" id="ARBA00022596"/>
    </source>
</evidence>
<evidence type="ECO:0000256" key="1">
    <source>
        <dbReference type="ARBA" id="ARBA00000428"/>
    </source>
</evidence>
<dbReference type="GO" id="GO:0005737">
    <property type="term" value="C:cytoplasm"/>
    <property type="evidence" value="ECO:0007669"/>
    <property type="project" value="UniProtKB-SubCell"/>
</dbReference>
<dbReference type="SUPFAM" id="SSF51182">
    <property type="entry name" value="RmlC-like cupins"/>
    <property type="match status" value="1"/>
</dbReference>
<keyword evidence="7 11" id="KW-0560">Oxidoreductase</keyword>
<dbReference type="SUPFAM" id="SSF52833">
    <property type="entry name" value="Thioredoxin-like"/>
    <property type="match status" value="1"/>
</dbReference>
<accession>A0A7G2CDG9</accession>
<dbReference type="GO" id="GO:0005506">
    <property type="term" value="F:iron ion binding"/>
    <property type="evidence" value="ECO:0007669"/>
    <property type="project" value="UniProtKB-UniRule"/>
</dbReference>
<dbReference type="PANTHER" id="PTHR23418">
    <property type="entry name" value="ACIREDUCTONE DIOXYGENASE"/>
    <property type="match status" value="1"/>
</dbReference>
<comment type="function">
    <text evidence="11">Catalyzes 2 different reactions between oxygen and the acireductone 1,2-dihydroxy-3-keto-5-methylthiopentene (DHK-MTPene) depending upon the metal bound in the active site. Fe-containing acireductone dioxygenase (Fe-ARD) produces formate and 2-keto-4-methylthiobutyrate (KMTB), the alpha-ketoacid precursor of methionine in the methionine recycle pathway. Ni-containing acireductone dioxygenase (Ni-ARD) produces methylthiopropionate, carbon monoxide and formate, and does not lie on the methionine recycle pathway.</text>
</comment>
<dbReference type="Pfam" id="PF03079">
    <property type="entry name" value="ARD"/>
    <property type="match status" value="1"/>
</dbReference>
<evidence type="ECO:0000256" key="2">
    <source>
        <dbReference type="ARBA" id="ARBA00022490"/>
    </source>
</evidence>
<evidence type="ECO:0000256" key="10">
    <source>
        <dbReference type="ARBA" id="ARBA00023242"/>
    </source>
</evidence>
<dbReference type="EC" id="1.13.11.53" evidence="11"/>